<proteinExistence type="predicted"/>
<dbReference type="Proteomes" id="UP001178507">
    <property type="component" value="Unassembled WGS sequence"/>
</dbReference>
<comment type="caution">
    <text evidence="1">The sequence shown here is derived from an EMBL/GenBank/DDBJ whole genome shotgun (WGS) entry which is preliminary data.</text>
</comment>
<evidence type="ECO:0000313" key="2">
    <source>
        <dbReference type="Proteomes" id="UP001178507"/>
    </source>
</evidence>
<name>A0AA36JKV7_9DINO</name>
<accession>A0AA36JKV7</accession>
<reference evidence="1" key="1">
    <citation type="submission" date="2023-08" db="EMBL/GenBank/DDBJ databases">
        <authorList>
            <person name="Chen Y."/>
            <person name="Shah S."/>
            <person name="Dougan E. K."/>
            <person name="Thang M."/>
            <person name="Chan C."/>
        </authorList>
    </citation>
    <scope>NUCLEOTIDE SEQUENCE</scope>
</reference>
<gene>
    <name evidence="1" type="ORF">EVOR1521_LOCUS28711</name>
</gene>
<sequence length="106" mass="11523">MCATNLDEVDLPAELQVPASFKLPALSLLQVTNQVSPFVNFLPGHSIQRQEQIDHFSSSKSLTKAAVQQLYDLCRSQPQLGRCICLSLAPPVRGGGGPESRACCWL</sequence>
<dbReference type="AlphaFoldDB" id="A0AA36JKV7"/>
<keyword evidence="2" id="KW-1185">Reference proteome</keyword>
<evidence type="ECO:0000313" key="1">
    <source>
        <dbReference type="EMBL" id="CAJ1406858.1"/>
    </source>
</evidence>
<protein>
    <submittedName>
        <fullName evidence="1">Uncharacterized protein</fullName>
    </submittedName>
</protein>
<organism evidence="1 2">
    <name type="scientific">Effrenium voratum</name>
    <dbReference type="NCBI Taxonomy" id="2562239"/>
    <lineage>
        <taxon>Eukaryota</taxon>
        <taxon>Sar</taxon>
        <taxon>Alveolata</taxon>
        <taxon>Dinophyceae</taxon>
        <taxon>Suessiales</taxon>
        <taxon>Symbiodiniaceae</taxon>
        <taxon>Effrenium</taxon>
    </lineage>
</organism>
<dbReference type="EMBL" id="CAUJNA010003649">
    <property type="protein sequence ID" value="CAJ1406858.1"/>
    <property type="molecule type" value="Genomic_DNA"/>
</dbReference>